<dbReference type="Proteomes" id="UP000198480">
    <property type="component" value="Unassembled WGS sequence"/>
</dbReference>
<evidence type="ECO:0000313" key="2">
    <source>
        <dbReference type="Proteomes" id="UP000198480"/>
    </source>
</evidence>
<reference evidence="2" key="1">
    <citation type="submission" date="2017-06" db="EMBL/GenBank/DDBJ databases">
        <authorList>
            <person name="Varghese N."/>
            <person name="Submissions S."/>
        </authorList>
    </citation>
    <scope>NUCLEOTIDE SEQUENCE [LARGE SCALE GENOMIC DNA]</scope>
    <source>
        <strain evidence="2">5C</strain>
    </source>
</reference>
<gene>
    <name evidence="1" type="ORF">SAMN06295967_11049</name>
</gene>
<keyword evidence="2" id="KW-1185">Reference proteome</keyword>
<dbReference type="RefSeq" id="WP_089240963.1">
    <property type="nucleotide sequence ID" value="NZ_FZOK01000010.1"/>
</dbReference>
<protein>
    <submittedName>
        <fullName evidence="1">Uncharacterized protein</fullName>
    </submittedName>
</protein>
<dbReference type="AlphaFoldDB" id="A0A239EPN5"/>
<accession>A0A239EPN5</accession>
<dbReference type="OrthoDB" id="825882at2"/>
<dbReference type="EMBL" id="FZOK01000010">
    <property type="protein sequence ID" value="SNS46371.1"/>
    <property type="molecule type" value="Genomic_DNA"/>
</dbReference>
<sequence>MQEIWKFPILRNDQSISKEDKIEHLVESNSKDLGIMLSYYFKSEGAVVEKVEISKGPFFLSEHAGHVILKFHVVHFNACLNIHEQAQQEMQVDFAIDNDEVTFKGPYIAERGRDEI</sequence>
<proteinExistence type="predicted"/>
<organism evidence="1 2">
    <name type="scientific">Belliella buryatensis</name>
    <dbReference type="NCBI Taxonomy" id="1500549"/>
    <lineage>
        <taxon>Bacteria</taxon>
        <taxon>Pseudomonadati</taxon>
        <taxon>Bacteroidota</taxon>
        <taxon>Cytophagia</taxon>
        <taxon>Cytophagales</taxon>
        <taxon>Cyclobacteriaceae</taxon>
        <taxon>Belliella</taxon>
    </lineage>
</organism>
<evidence type="ECO:0000313" key="1">
    <source>
        <dbReference type="EMBL" id="SNS46371.1"/>
    </source>
</evidence>
<name>A0A239EPN5_9BACT</name>